<dbReference type="EMBL" id="NEFY01000046">
    <property type="protein sequence ID" value="OZC34493.1"/>
    <property type="molecule type" value="Genomic_DNA"/>
</dbReference>
<protein>
    <submittedName>
        <fullName evidence="1">Uncharacterized protein</fullName>
    </submittedName>
</protein>
<organism evidence="1 2">
    <name type="scientific">Marinobacter vinifirmus</name>
    <dbReference type="NCBI Taxonomy" id="355591"/>
    <lineage>
        <taxon>Bacteria</taxon>
        <taxon>Pseudomonadati</taxon>
        <taxon>Pseudomonadota</taxon>
        <taxon>Gammaproteobacteria</taxon>
        <taxon>Pseudomonadales</taxon>
        <taxon>Marinobacteraceae</taxon>
        <taxon>Marinobacter</taxon>
    </lineage>
</organism>
<reference evidence="1 2" key="1">
    <citation type="submission" date="2017-06" db="EMBL/GenBank/DDBJ databases">
        <title>Draft genome sequence of the halophilic bacterium Marinobacter vinifirmus FB1.</title>
        <authorList>
            <person name="Stepanov V.G."/>
            <person name="Roberts D.J."/>
            <person name="Fox G.E."/>
        </authorList>
    </citation>
    <scope>NUCLEOTIDE SEQUENCE [LARGE SCALE GENOMIC DNA]</scope>
    <source>
        <strain evidence="1 2">FB1</strain>
    </source>
</reference>
<evidence type="ECO:0000313" key="2">
    <source>
        <dbReference type="Proteomes" id="UP000216984"/>
    </source>
</evidence>
<sequence>MVMADNKPYCIVTEDDAVLVKDLTLAEAEQELCRMLNRGEDCYIGETEAYTIEIDETGRRSVINAKAST</sequence>
<evidence type="ECO:0000313" key="1">
    <source>
        <dbReference type="EMBL" id="OZC34493.1"/>
    </source>
</evidence>
<dbReference type="AlphaFoldDB" id="A0A7Z1DR76"/>
<gene>
    <name evidence="1" type="ORF">B9Q17_06155</name>
</gene>
<dbReference type="Proteomes" id="UP000216984">
    <property type="component" value="Unassembled WGS sequence"/>
</dbReference>
<comment type="caution">
    <text evidence="1">The sequence shown here is derived from an EMBL/GenBank/DDBJ whole genome shotgun (WGS) entry which is preliminary data.</text>
</comment>
<keyword evidence="2" id="KW-1185">Reference proteome</keyword>
<name>A0A7Z1DR76_9GAMM</name>
<accession>A0A7Z1DR76</accession>
<proteinExistence type="predicted"/>